<dbReference type="RefSeq" id="XP_001878538.1">
    <property type="nucleotide sequence ID" value="XM_001878503.1"/>
</dbReference>
<dbReference type="AlphaFoldDB" id="B0D383"/>
<protein>
    <submittedName>
        <fullName evidence="1">Predicted protein</fullName>
    </submittedName>
</protein>
<reference evidence="1 2" key="1">
    <citation type="journal article" date="2008" name="Nature">
        <title>The genome of Laccaria bicolor provides insights into mycorrhizal symbiosis.</title>
        <authorList>
            <person name="Martin F."/>
            <person name="Aerts A."/>
            <person name="Ahren D."/>
            <person name="Brun A."/>
            <person name="Danchin E.G.J."/>
            <person name="Duchaussoy F."/>
            <person name="Gibon J."/>
            <person name="Kohler A."/>
            <person name="Lindquist E."/>
            <person name="Pereda V."/>
            <person name="Salamov A."/>
            <person name="Shapiro H.J."/>
            <person name="Wuyts J."/>
            <person name="Blaudez D."/>
            <person name="Buee M."/>
            <person name="Brokstein P."/>
            <person name="Canbaeck B."/>
            <person name="Cohen D."/>
            <person name="Courty P.E."/>
            <person name="Coutinho P.M."/>
            <person name="Delaruelle C."/>
            <person name="Detter J.C."/>
            <person name="Deveau A."/>
            <person name="DiFazio S."/>
            <person name="Duplessis S."/>
            <person name="Fraissinet-Tachet L."/>
            <person name="Lucic E."/>
            <person name="Frey-Klett P."/>
            <person name="Fourrey C."/>
            <person name="Feussner I."/>
            <person name="Gay G."/>
            <person name="Grimwood J."/>
            <person name="Hoegger P.J."/>
            <person name="Jain P."/>
            <person name="Kilaru S."/>
            <person name="Labbe J."/>
            <person name="Lin Y.C."/>
            <person name="Legue V."/>
            <person name="Le Tacon F."/>
            <person name="Marmeisse R."/>
            <person name="Melayah D."/>
            <person name="Montanini B."/>
            <person name="Muratet M."/>
            <person name="Nehls U."/>
            <person name="Niculita-Hirzel H."/>
            <person name="Oudot-Le Secq M.P."/>
            <person name="Peter M."/>
            <person name="Quesneville H."/>
            <person name="Rajashekar B."/>
            <person name="Reich M."/>
            <person name="Rouhier N."/>
            <person name="Schmutz J."/>
            <person name="Yin T."/>
            <person name="Chalot M."/>
            <person name="Henrissat B."/>
            <person name="Kuees U."/>
            <person name="Lucas S."/>
            <person name="Van de Peer Y."/>
            <person name="Podila G.K."/>
            <person name="Polle A."/>
            <person name="Pukkila P.J."/>
            <person name="Richardson P.M."/>
            <person name="Rouze P."/>
            <person name="Sanders I.R."/>
            <person name="Stajich J.E."/>
            <person name="Tunlid A."/>
            <person name="Tuskan G."/>
            <person name="Grigoriev I.V."/>
        </authorList>
    </citation>
    <scope>NUCLEOTIDE SEQUENCE [LARGE SCALE GENOMIC DNA]</scope>
    <source>
        <strain evidence="2">S238N-H82 / ATCC MYA-4686</strain>
    </source>
</reference>
<dbReference type="GeneID" id="6073862"/>
<dbReference type="OrthoDB" id="3057023at2759"/>
<organism evidence="2">
    <name type="scientific">Laccaria bicolor (strain S238N-H82 / ATCC MYA-4686)</name>
    <name type="common">Bicoloured deceiver</name>
    <name type="synonym">Laccaria laccata var. bicolor</name>
    <dbReference type="NCBI Taxonomy" id="486041"/>
    <lineage>
        <taxon>Eukaryota</taxon>
        <taxon>Fungi</taxon>
        <taxon>Dikarya</taxon>
        <taxon>Basidiomycota</taxon>
        <taxon>Agaricomycotina</taxon>
        <taxon>Agaricomycetes</taxon>
        <taxon>Agaricomycetidae</taxon>
        <taxon>Agaricales</taxon>
        <taxon>Agaricineae</taxon>
        <taxon>Hydnangiaceae</taxon>
        <taxon>Laccaria</taxon>
    </lineage>
</organism>
<dbReference type="Proteomes" id="UP000001194">
    <property type="component" value="Unassembled WGS sequence"/>
</dbReference>
<dbReference type="EMBL" id="DS547096">
    <property type="protein sequence ID" value="EDR11237.1"/>
    <property type="molecule type" value="Genomic_DNA"/>
</dbReference>
<accession>B0D383</accession>
<sequence length="248" mass="27160">MVRICGYQGGAGLGIPYWDLWTDNVNNIQESTMEPPALDAEGFAICPDCGSLVNCGMIGLPNLEKRHCGTKVCKTAQQKRDKDVKRKKNRMILSFLRPKAAIVLLTIDGPPPVHSYKLVLQTASPTAASTTTEHGKAVSNSMSKSVLGPISNSFIKEFQDLVKNLPASVPEASEFERLAVFGGNLKEFDDTSLEADELWEESLNGVLKSMLDWGTEGNMDEIICCERWGLDSLVDFATYFVEECGTCA</sequence>
<gene>
    <name evidence="1" type="ORF">LACBIDRAFT_324844</name>
</gene>
<name>B0D383_LACBS</name>
<evidence type="ECO:0000313" key="1">
    <source>
        <dbReference type="EMBL" id="EDR11237.1"/>
    </source>
</evidence>
<dbReference type="InParanoid" id="B0D383"/>
<proteinExistence type="predicted"/>
<dbReference type="KEGG" id="lbc:LACBIDRAFT_324844"/>
<dbReference type="HOGENOM" id="CLU_1120321_0_0_1"/>
<keyword evidence="2" id="KW-1185">Reference proteome</keyword>
<evidence type="ECO:0000313" key="2">
    <source>
        <dbReference type="Proteomes" id="UP000001194"/>
    </source>
</evidence>